<feature type="transmembrane region" description="Helical" evidence="14">
    <location>
        <begin position="12"/>
        <end position="30"/>
    </location>
</feature>
<organism evidence="16 17">
    <name type="scientific">Candidatus Kaiserbacteria bacterium GW2011_GWA2_58_9</name>
    <dbReference type="NCBI Taxonomy" id="1618672"/>
    <lineage>
        <taxon>Bacteria</taxon>
        <taxon>Candidatus Kaiseribacteriota</taxon>
    </lineage>
</organism>
<dbReference type="EMBL" id="LCSD01000005">
    <property type="protein sequence ID" value="KKW47828.1"/>
    <property type="molecule type" value="Genomic_DNA"/>
</dbReference>
<keyword evidence="7 14" id="KW-0375">Hydrogen ion transport</keyword>
<dbReference type="InterPro" id="IPR038662">
    <property type="entry name" value="ATP_synth_F0_csu_sf"/>
</dbReference>
<sequence length="75" mass="7575">MDAEAAKIIGMALAVGLGMIGPGIGVGIVASKALEAIGRNPEASGQIQPLMFVGIAFSEALAIFALVIGFILKYT</sequence>
<feature type="domain" description="V-ATPase proteolipid subunit C-like" evidence="15">
    <location>
        <begin position="9"/>
        <end position="72"/>
    </location>
</feature>
<dbReference type="PATRIC" id="fig|1618672.3.peg.117"/>
<keyword evidence="9 14" id="KW-0406">Ion transport</keyword>
<dbReference type="Gene3D" id="1.20.20.10">
    <property type="entry name" value="F1F0 ATP synthase subunit C"/>
    <property type="match status" value="1"/>
</dbReference>
<comment type="similarity">
    <text evidence="2 14">Belongs to the ATPase C chain family.</text>
</comment>
<comment type="subcellular location">
    <subcellularLocation>
        <location evidence="14">Cell membrane</location>
        <topology evidence="14">Multi-pass membrane protein</topology>
    </subcellularLocation>
    <subcellularLocation>
        <location evidence="1">Membrane</location>
        <topology evidence="1">Multi-pass membrane protein</topology>
    </subcellularLocation>
</comment>
<gene>
    <name evidence="14" type="primary">atpE</name>
    <name evidence="16" type="ORF">UY98_C0005G0015</name>
</gene>
<dbReference type="InterPro" id="IPR020537">
    <property type="entry name" value="ATP_synth_F0_csu_DDCD_BS"/>
</dbReference>
<dbReference type="NCBIfam" id="TIGR01260">
    <property type="entry name" value="ATP_synt_c"/>
    <property type="match status" value="1"/>
</dbReference>
<dbReference type="HAMAP" id="MF_01396">
    <property type="entry name" value="ATP_synth_c_bact"/>
    <property type="match status" value="1"/>
</dbReference>
<evidence type="ECO:0000256" key="11">
    <source>
        <dbReference type="ARBA" id="ARBA00023136"/>
    </source>
</evidence>
<keyword evidence="4 14" id="KW-1003">Cell membrane</keyword>
<dbReference type="CDD" id="cd18121">
    <property type="entry name" value="ATP-synt_Fo_c"/>
    <property type="match status" value="1"/>
</dbReference>
<dbReference type="PRINTS" id="PR00124">
    <property type="entry name" value="ATPASEC"/>
</dbReference>
<evidence type="ECO:0000256" key="9">
    <source>
        <dbReference type="ARBA" id="ARBA00023065"/>
    </source>
</evidence>
<dbReference type="PROSITE" id="PS00605">
    <property type="entry name" value="ATPASE_C"/>
    <property type="match status" value="1"/>
</dbReference>
<keyword evidence="10 14" id="KW-0446">Lipid-binding</keyword>
<evidence type="ECO:0000256" key="8">
    <source>
        <dbReference type="ARBA" id="ARBA00022989"/>
    </source>
</evidence>
<evidence type="ECO:0000256" key="14">
    <source>
        <dbReference type="HAMAP-Rule" id="MF_01396"/>
    </source>
</evidence>
<dbReference type="GO" id="GO:0005886">
    <property type="term" value="C:plasma membrane"/>
    <property type="evidence" value="ECO:0007669"/>
    <property type="project" value="UniProtKB-SubCell"/>
</dbReference>
<name>A0A0G1YWI9_9BACT</name>
<keyword evidence="8 14" id="KW-1133">Transmembrane helix</keyword>
<reference evidence="16 17" key="1">
    <citation type="journal article" date="2015" name="Nature">
        <title>rRNA introns, odd ribosomes, and small enigmatic genomes across a large radiation of phyla.</title>
        <authorList>
            <person name="Brown C.T."/>
            <person name="Hug L.A."/>
            <person name="Thomas B.C."/>
            <person name="Sharon I."/>
            <person name="Castelle C.J."/>
            <person name="Singh A."/>
            <person name="Wilkins M.J."/>
            <person name="Williams K.H."/>
            <person name="Banfield J.F."/>
        </authorList>
    </citation>
    <scope>NUCLEOTIDE SEQUENCE [LARGE SCALE GENOMIC DNA]</scope>
</reference>
<proteinExistence type="inferred from homology"/>
<dbReference type="InterPro" id="IPR035921">
    <property type="entry name" value="F/V-ATP_Csub_sf"/>
</dbReference>
<dbReference type="PANTHER" id="PTHR10031">
    <property type="entry name" value="ATP SYNTHASE LIPID-BINDING PROTEIN, MITOCHONDRIAL"/>
    <property type="match status" value="1"/>
</dbReference>
<dbReference type="AlphaFoldDB" id="A0A0G1YWI9"/>
<evidence type="ECO:0000259" key="15">
    <source>
        <dbReference type="Pfam" id="PF00137"/>
    </source>
</evidence>
<dbReference type="Pfam" id="PF00137">
    <property type="entry name" value="ATP-synt_C"/>
    <property type="match status" value="1"/>
</dbReference>
<dbReference type="FunFam" id="1.20.20.10:FF:000004">
    <property type="entry name" value="ATP synthase subunit c"/>
    <property type="match status" value="1"/>
</dbReference>
<evidence type="ECO:0000313" key="17">
    <source>
        <dbReference type="Proteomes" id="UP000034789"/>
    </source>
</evidence>
<evidence type="ECO:0000256" key="6">
    <source>
        <dbReference type="ARBA" id="ARBA00022692"/>
    </source>
</evidence>
<evidence type="ECO:0000256" key="3">
    <source>
        <dbReference type="ARBA" id="ARBA00022448"/>
    </source>
</evidence>
<evidence type="ECO:0000256" key="1">
    <source>
        <dbReference type="ARBA" id="ARBA00004141"/>
    </source>
</evidence>
<keyword evidence="5 14" id="KW-0138">CF(0)</keyword>
<keyword evidence="12 14" id="KW-0066">ATP synthesis</keyword>
<dbReference type="GO" id="GO:0046933">
    <property type="term" value="F:proton-transporting ATP synthase activity, rotational mechanism"/>
    <property type="evidence" value="ECO:0007669"/>
    <property type="project" value="UniProtKB-UniRule"/>
</dbReference>
<protein>
    <recommendedName>
        <fullName evidence="14">ATP synthase subunit c</fullName>
    </recommendedName>
    <alternativeName>
        <fullName evidence="14">ATP synthase F(0) sector subunit c</fullName>
    </alternativeName>
    <alternativeName>
        <fullName evidence="14">F-type ATPase subunit c</fullName>
        <shortName evidence="14">F-ATPase subunit c</shortName>
    </alternativeName>
    <alternativeName>
        <fullName evidence="14">Lipid-binding protein</fullName>
    </alternativeName>
</protein>
<accession>A0A0G1YWI9</accession>
<comment type="caution">
    <text evidence="16">The sequence shown here is derived from an EMBL/GenBank/DDBJ whole genome shotgun (WGS) entry which is preliminary data.</text>
</comment>
<dbReference type="InterPro" id="IPR002379">
    <property type="entry name" value="ATPase_proteolipid_c-like_dom"/>
</dbReference>
<evidence type="ECO:0000313" key="16">
    <source>
        <dbReference type="EMBL" id="KKW47828.1"/>
    </source>
</evidence>
<dbReference type="PANTHER" id="PTHR10031:SF0">
    <property type="entry name" value="ATPASE PROTEIN 9"/>
    <property type="match status" value="1"/>
</dbReference>
<evidence type="ECO:0000256" key="13">
    <source>
        <dbReference type="ARBA" id="ARBA00025198"/>
    </source>
</evidence>
<keyword evidence="3 14" id="KW-0813">Transport</keyword>
<evidence type="ECO:0000256" key="7">
    <source>
        <dbReference type="ARBA" id="ARBA00022781"/>
    </source>
</evidence>
<dbReference type="GO" id="GO:0008289">
    <property type="term" value="F:lipid binding"/>
    <property type="evidence" value="ECO:0007669"/>
    <property type="project" value="UniProtKB-KW"/>
</dbReference>
<dbReference type="InterPro" id="IPR000454">
    <property type="entry name" value="ATP_synth_F0_csu"/>
</dbReference>
<keyword evidence="6 14" id="KW-0812">Transmembrane</keyword>
<dbReference type="GO" id="GO:0045259">
    <property type="term" value="C:proton-transporting ATP synthase complex"/>
    <property type="evidence" value="ECO:0007669"/>
    <property type="project" value="UniProtKB-KW"/>
</dbReference>
<evidence type="ECO:0000256" key="2">
    <source>
        <dbReference type="ARBA" id="ARBA00006704"/>
    </source>
</evidence>
<evidence type="ECO:0000256" key="10">
    <source>
        <dbReference type="ARBA" id="ARBA00023121"/>
    </source>
</evidence>
<dbReference type="Proteomes" id="UP000034789">
    <property type="component" value="Unassembled WGS sequence"/>
</dbReference>
<keyword evidence="11 14" id="KW-0472">Membrane</keyword>
<dbReference type="InterPro" id="IPR005953">
    <property type="entry name" value="ATP_synth_csu_bac/chlpt"/>
</dbReference>
<dbReference type="SUPFAM" id="SSF81333">
    <property type="entry name" value="F1F0 ATP synthase subunit C"/>
    <property type="match status" value="1"/>
</dbReference>
<comment type="function">
    <text evidence="13 14">F(1)F(0) ATP synthase produces ATP from ADP in the presence of a proton or sodium gradient. F-type ATPases consist of two structural domains, F(1) containing the extramembraneous catalytic core and F(0) containing the membrane proton channel, linked together by a central stalk and a peripheral stalk. During catalysis, ATP synthesis in the catalytic domain of F(1) is coupled via a rotary mechanism of the central stalk subunits to proton translocation.</text>
</comment>
<feature type="site" description="Reversibly protonated during proton transport" evidence="14">
    <location>
        <position position="59"/>
    </location>
</feature>
<evidence type="ECO:0000256" key="5">
    <source>
        <dbReference type="ARBA" id="ARBA00022547"/>
    </source>
</evidence>
<comment type="function">
    <text evidence="14">Key component of the F(0) channel; it plays a direct role in translocation across the membrane. A homomeric c-ring of between 10-14 subunits forms the central stalk rotor element with the F(1) delta and epsilon subunits.</text>
</comment>
<feature type="transmembrane region" description="Helical" evidence="14">
    <location>
        <begin position="50"/>
        <end position="72"/>
    </location>
</feature>
<evidence type="ECO:0000256" key="4">
    <source>
        <dbReference type="ARBA" id="ARBA00022475"/>
    </source>
</evidence>
<dbReference type="GO" id="GO:0033177">
    <property type="term" value="C:proton-transporting two-sector ATPase complex, proton-transporting domain"/>
    <property type="evidence" value="ECO:0007669"/>
    <property type="project" value="InterPro"/>
</dbReference>
<evidence type="ECO:0000256" key="12">
    <source>
        <dbReference type="ARBA" id="ARBA00023310"/>
    </source>
</evidence>